<keyword evidence="1" id="KW-1133">Transmembrane helix</keyword>
<dbReference type="Proteomes" id="UP001163156">
    <property type="component" value="Chromosome"/>
</dbReference>
<dbReference type="SMART" id="SM00028">
    <property type="entry name" value="TPR"/>
    <property type="match status" value="5"/>
</dbReference>
<gene>
    <name evidence="3" type="ORF">OM944_03535</name>
</gene>
<feature type="domain" description="Signal transduction histidine kinase internal region" evidence="2">
    <location>
        <begin position="394"/>
        <end position="472"/>
    </location>
</feature>
<accession>A0ABY6MIF8</accession>
<keyword evidence="1" id="KW-0472">Membrane</keyword>
<dbReference type="SUPFAM" id="SSF55874">
    <property type="entry name" value="ATPase domain of HSP90 chaperone/DNA topoisomerase II/histidine kinase"/>
    <property type="match status" value="1"/>
</dbReference>
<evidence type="ECO:0000313" key="3">
    <source>
        <dbReference type="EMBL" id="UZD23565.1"/>
    </source>
</evidence>
<dbReference type="PANTHER" id="PTHR34220">
    <property type="entry name" value="SENSOR HISTIDINE KINASE YPDA"/>
    <property type="match status" value="1"/>
</dbReference>
<keyword evidence="3" id="KW-0418">Kinase</keyword>
<dbReference type="Gene3D" id="3.30.565.10">
    <property type="entry name" value="Histidine kinase-like ATPase, C-terminal domain"/>
    <property type="match status" value="1"/>
</dbReference>
<keyword evidence="3" id="KW-0808">Transferase</keyword>
<dbReference type="RefSeq" id="WP_264810108.1">
    <property type="nucleotide sequence ID" value="NZ_CP110226.1"/>
</dbReference>
<dbReference type="GO" id="GO:0016301">
    <property type="term" value="F:kinase activity"/>
    <property type="evidence" value="ECO:0007669"/>
    <property type="project" value="UniProtKB-KW"/>
</dbReference>
<sequence>MSLCVILTIILHFLGDIPQGFFEGRGDTLAVDSVDISDLDSTIIDQRNDFLKKALFENPGDSKLEIWGLQTLELAKILDYPKGIMVAYERLGLIYQYSYSNPFKALDYYYTALAIAEQNSKLEAFQWSIKGNIATIYYEQEEYQKALSLFEEVATNSQSSALTASLNIANIYGALDQNDSAIYYFKKALDYDQLKSNPLQLANLYSNLSLIYVQNDQPEEGVKMAEKSLNLVDSLEIDFVKPTAYANAAMAFLGVGDLDKAEILAKESLQLSENQGNIFLQKSAWGTLSDVFAAKSDFEGSLKAYKRFSVLKDSLNNQNRRVAVSRKQMAFDFDKERAQALAELEREKIVRKYSLILANLIVLILLCGVYFYKKRRDALAEKNEAEFRALVSETELKALRAQMNPHFIFNSLNSIGDYILKNDLDDAQDYLSSFGKLMRLVLENSVQKEISLSDDVAFLELYLQVENKRQPAKFNYTIHLAENLEAQNILVPPMLLQPFVENCIWHAFPGREENGEININYQKLGDFLHCKVEDNGIGRKVTSLGLGKKSKGISITESRIRILNEQSGLEGKLQITDKPEGAGTIIEIIIPLNLAY</sequence>
<dbReference type="InterPro" id="IPR036890">
    <property type="entry name" value="HATPase_C_sf"/>
</dbReference>
<evidence type="ECO:0000256" key="1">
    <source>
        <dbReference type="SAM" id="Phobius"/>
    </source>
</evidence>
<reference evidence="3" key="1">
    <citation type="submission" date="2022-10" db="EMBL/GenBank/DDBJ databases">
        <title>Algoriphagus sp. a novel bacteria isolate from halophytes salicornia europaea.</title>
        <authorList>
            <person name="Peng Y."/>
            <person name="Jiang L."/>
            <person name="Lee J."/>
        </authorList>
    </citation>
    <scope>NUCLEOTIDE SEQUENCE</scope>
    <source>
        <strain evidence="3">TR-M5</strain>
    </source>
</reference>
<protein>
    <submittedName>
        <fullName evidence="3">Histidine kinase</fullName>
    </submittedName>
</protein>
<feature type="transmembrane region" description="Helical" evidence="1">
    <location>
        <begin position="353"/>
        <end position="372"/>
    </location>
</feature>
<dbReference type="InterPro" id="IPR011990">
    <property type="entry name" value="TPR-like_helical_dom_sf"/>
</dbReference>
<evidence type="ECO:0000259" key="2">
    <source>
        <dbReference type="Pfam" id="PF06580"/>
    </source>
</evidence>
<proteinExistence type="predicted"/>
<dbReference type="PANTHER" id="PTHR34220:SF7">
    <property type="entry name" value="SENSOR HISTIDINE KINASE YPDA"/>
    <property type="match status" value="1"/>
</dbReference>
<dbReference type="Pfam" id="PF06580">
    <property type="entry name" value="His_kinase"/>
    <property type="match status" value="1"/>
</dbReference>
<dbReference type="InterPro" id="IPR019734">
    <property type="entry name" value="TPR_rpt"/>
</dbReference>
<dbReference type="Gene3D" id="1.25.40.10">
    <property type="entry name" value="Tetratricopeptide repeat domain"/>
    <property type="match status" value="2"/>
</dbReference>
<keyword evidence="1" id="KW-0812">Transmembrane</keyword>
<evidence type="ECO:0000313" key="4">
    <source>
        <dbReference type="Proteomes" id="UP001163156"/>
    </source>
</evidence>
<keyword evidence="4" id="KW-1185">Reference proteome</keyword>
<name>A0ABY6MIF8_9BACT</name>
<dbReference type="InterPro" id="IPR010559">
    <property type="entry name" value="Sig_transdc_His_kin_internal"/>
</dbReference>
<dbReference type="SUPFAM" id="SSF48452">
    <property type="entry name" value="TPR-like"/>
    <property type="match status" value="2"/>
</dbReference>
<organism evidence="3 4">
    <name type="scientific">Algoriphagus halophytocola</name>
    <dbReference type="NCBI Taxonomy" id="2991499"/>
    <lineage>
        <taxon>Bacteria</taxon>
        <taxon>Pseudomonadati</taxon>
        <taxon>Bacteroidota</taxon>
        <taxon>Cytophagia</taxon>
        <taxon>Cytophagales</taxon>
        <taxon>Cyclobacteriaceae</taxon>
        <taxon>Algoriphagus</taxon>
    </lineage>
</organism>
<dbReference type="Pfam" id="PF13374">
    <property type="entry name" value="TPR_10"/>
    <property type="match status" value="1"/>
</dbReference>
<dbReference type="Pfam" id="PF13181">
    <property type="entry name" value="TPR_8"/>
    <property type="match status" value="1"/>
</dbReference>
<dbReference type="InterPro" id="IPR050640">
    <property type="entry name" value="Bact_2-comp_sensor_kinase"/>
</dbReference>
<dbReference type="EMBL" id="CP110226">
    <property type="protein sequence ID" value="UZD23565.1"/>
    <property type="molecule type" value="Genomic_DNA"/>
</dbReference>